<sequence length="36" mass="3926">MTIGAMLSEFLIGIYIPVVLLFGFPGTLTLHPFTTN</sequence>
<keyword evidence="1" id="KW-0472">Membrane</keyword>
<dbReference type="EMBL" id="GBRH01262459">
    <property type="protein sequence ID" value="JAD35436.1"/>
    <property type="molecule type" value="Transcribed_RNA"/>
</dbReference>
<reference evidence="2" key="1">
    <citation type="submission" date="2014-09" db="EMBL/GenBank/DDBJ databases">
        <authorList>
            <person name="Magalhaes I.L.F."/>
            <person name="Oliveira U."/>
            <person name="Santos F.R."/>
            <person name="Vidigal T.H.D.A."/>
            <person name="Brescovit A.D."/>
            <person name="Santos A.J."/>
        </authorList>
    </citation>
    <scope>NUCLEOTIDE SEQUENCE</scope>
    <source>
        <tissue evidence="2">Shoot tissue taken approximately 20 cm above the soil surface</tissue>
    </source>
</reference>
<organism evidence="2">
    <name type="scientific">Arundo donax</name>
    <name type="common">Giant reed</name>
    <name type="synonym">Donax arundinaceus</name>
    <dbReference type="NCBI Taxonomy" id="35708"/>
    <lineage>
        <taxon>Eukaryota</taxon>
        <taxon>Viridiplantae</taxon>
        <taxon>Streptophyta</taxon>
        <taxon>Embryophyta</taxon>
        <taxon>Tracheophyta</taxon>
        <taxon>Spermatophyta</taxon>
        <taxon>Magnoliopsida</taxon>
        <taxon>Liliopsida</taxon>
        <taxon>Poales</taxon>
        <taxon>Poaceae</taxon>
        <taxon>PACMAD clade</taxon>
        <taxon>Arundinoideae</taxon>
        <taxon>Arundineae</taxon>
        <taxon>Arundo</taxon>
    </lineage>
</organism>
<accession>A0A0A8Z9F1</accession>
<dbReference type="AlphaFoldDB" id="A0A0A8Z9F1"/>
<reference evidence="2" key="2">
    <citation type="journal article" date="2015" name="Data Brief">
        <title>Shoot transcriptome of the giant reed, Arundo donax.</title>
        <authorList>
            <person name="Barrero R.A."/>
            <person name="Guerrero F.D."/>
            <person name="Moolhuijzen P."/>
            <person name="Goolsby J.A."/>
            <person name="Tidwell J."/>
            <person name="Bellgard S.E."/>
            <person name="Bellgard M.I."/>
        </authorList>
    </citation>
    <scope>NUCLEOTIDE SEQUENCE</scope>
    <source>
        <tissue evidence="2">Shoot tissue taken approximately 20 cm above the soil surface</tissue>
    </source>
</reference>
<keyword evidence="1" id="KW-0812">Transmembrane</keyword>
<feature type="transmembrane region" description="Helical" evidence="1">
    <location>
        <begin position="12"/>
        <end position="33"/>
    </location>
</feature>
<proteinExistence type="predicted"/>
<protein>
    <submittedName>
        <fullName evidence="2">Uncharacterized protein</fullName>
    </submittedName>
</protein>
<name>A0A0A8Z9F1_ARUDO</name>
<evidence type="ECO:0000256" key="1">
    <source>
        <dbReference type="SAM" id="Phobius"/>
    </source>
</evidence>
<evidence type="ECO:0000313" key="2">
    <source>
        <dbReference type="EMBL" id="JAD35436.1"/>
    </source>
</evidence>
<keyword evidence="1" id="KW-1133">Transmembrane helix</keyword>